<protein>
    <submittedName>
        <fullName evidence="1 3">Uncharacterized protein</fullName>
    </submittedName>
</protein>
<dbReference type="AlphaFoldDB" id="A0A0N4XHG3"/>
<name>A0A0N4XHG3_NIPBR</name>
<keyword evidence="2" id="KW-1185">Reference proteome</keyword>
<dbReference type="WBParaSite" id="NBR_0000196501-mRNA-1">
    <property type="protein sequence ID" value="NBR_0000196501-mRNA-1"/>
    <property type="gene ID" value="NBR_0000196501"/>
</dbReference>
<evidence type="ECO:0000313" key="3">
    <source>
        <dbReference type="WBParaSite" id="NBR_0000196501-mRNA-1"/>
    </source>
</evidence>
<sequence length="106" mass="11584">MRTERGTDAVDTPLSLGGCRSACDTSSAELSTRPANLASELLPEQQFQPFSSSYAQPGCPLLVKYEWTTAKFSHLSKEIPLNSCIMSEAVDLQSGIHFARQSRFGK</sequence>
<dbReference type="EMBL" id="UYSL01001913">
    <property type="protein sequence ID" value="VDL65554.1"/>
    <property type="molecule type" value="Genomic_DNA"/>
</dbReference>
<accession>A0A0N4XHG3</accession>
<organism evidence="3">
    <name type="scientific">Nippostrongylus brasiliensis</name>
    <name type="common">Rat hookworm</name>
    <dbReference type="NCBI Taxonomy" id="27835"/>
    <lineage>
        <taxon>Eukaryota</taxon>
        <taxon>Metazoa</taxon>
        <taxon>Ecdysozoa</taxon>
        <taxon>Nematoda</taxon>
        <taxon>Chromadorea</taxon>
        <taxon>Rhabditida</taxon>
        <taxon>Rhabditina</taxon>
        <taxon>Rhabditomorpha</taxon>
        <taxon>Strongyloidea</taxon>
        <taxon>Heligmosomidae</taxon>
        <taxon>Nippostrongylus</taxon>
    </lineage>
</organism>
<dbReference type="Proteomes" id="UP000271162">
    <property type="component" value="Unassembled WGS sequence"/>
</dbReference>
<proteinExistence type="predicted"/>
<reference evidence="1 2" key="2">
    <citation type="submission" date="2018-11" db="EMBL/GenBank/DDBJ databases">
        <authorList>
            <consortium name="Pathogen Informatics"/>
        </authorList>
    </citation>
    <scope>NUCLEOTIDE SEQUENCE [LARGE SCALE GENOMIC DNA]</scope>
</reference>
<evidence type="ECO:0000313" key="2">
    <source>
        <dbReference type="Proteomes" id="UP000271162"/>
    </source>
</evidence>
<gene>
    <name evidence="1" type="ORF">NBR_LOCUS1965</name>
</gene>
<reference evidence="3" key="1">
    <citation type="submission" date="2017-02" db="UniProtKB">
        <authorList>
            <consortium name="WormBaseParasite"/>
        </authorList>
    </citation>
    <scope>IDENTIFICATION</scope>
</reference>
<evidence type="ECO:0000313" key="1">
    <source>
        <dbReference type="EMBL" id="VDL65554.1"/>
    </source>
</evidence>